<dbReference type="PANTHER" id="PTHR40094:SF1">
    <property type="entry name" value="UBIQUITIN DOMAIN-CONTAINING PROTEIN"/>
    <property type="match status" value="1"/>
</dbReference>
<protein>
    <recommendedName>
        <fullName evidence="4">Alpha-2-macroglobulin domain-containing protein</fullName>
    </recommendedName>
</protein>
<dbReference type="SUPFAM" id="SSF48239">
    <property type="entry name" value="Terpenoid cyclases/Protein prenyltransferases"/>
    <property type="match status" value="1"/>
</dbReference>
<dbReference type="PANTHER" id="PTHR40094">
    <property type="entry name" value="ALPHA-2-MACROGLOBULIN HOMOLOG"/>
    <property type="match status" value="1"/>
</dbReference>
<dbReference type="AlphaFoldDB" id="A0A0F9HQH6"/>
<dbReference type="Gene3D" id="2.60.40.10">
    <property type="entry name" value="Immunoglobulins"/>
    <property type="match status" value="1"/>
</dbReference>
<reference evidence="3" key="1">
    <citation type="journal article" date="2015" name="Nature">
        <title>Complex archaea that bridge the gap between prokaryotes and eukaryotes.</title>
        <authorList>
            <person name="Spang A."/>
            <person name="Saw J.H."/>
            <person name="Jorgensen S.L."/>
            <person name="Zaremba-Niedzwiedzka K."/>
            <person name="Martijn J."/>
            <person name="Lind A.E."/>
            <person name="van Eijk R."/>
            <person name="Schleper C."/>
            <person name="Guy L."/>
            <person name="Ettema T.J."/>
        </authorList>
    </citation>
    <scope>NUCLEOTIDE SEQUENCE</scope>
</reference>
<dbReference type="Pfam" id="PF00207">
    <property type="entry name" value="A2M"/>
    <property type="match status" value="1"/>
</dbReference>
<dbReference type="GO" id="GO:0004866">
    <property type="term" value="F:endopeptidase inhibitor activity"/>
    <property type="evidence" value="ECO:0007669"/>
    <property type="project" value="InterPro"/>
</dbReference>
<gene>
    <name evidence="3" type="ORF">LCGC14_1674480</name>
</gene>
<dbReference type="SMART" id="SM01359">
    <property type="entry name" value="A2M_N_2"/>
    <property type="match status" value="1"/>
</dbReference>
<feature type="domain" description="Alpha-2-macroglobulin" evidence="2">
    <location>
        <begin position="296"/>
        <end position="385"/>
    </location>
</feature>
<name>A0A0F9HQH6_9ZZZZ</name>
<dbReference type="InterPro" id="IPR029058">
    <property type="entry name" value="AB_hydrolase_fold"/>
</dbReference>
<dbReference type="InterPro" id="IPR011625">
    <property type="entry name" value="A2M_N_BRD"/>
</dbReference>
<dbReference type="InterPro" id="IPR001599">
    <property type="entry name" value="Macroglobln_a2"/>
</dbReference>
<dbReference type="Gene3D" id="1.50.10.20">
    <property type="match status" value="1"/>
</dbReference>
<dbReference type="GO" id="GO:0005615">
    <property type="term" value="C:extracellular space"/>
    <property type="evidence" value="ECO:0007669"/>
    <property type="project" value="InterPro"/>
</dbReference>
<dbReference type="CDD" id="cd02891">
    <property type="entry name" value="A2M_like"/>
    <property type="match status" value="1"/>
</dbReference>
<dbReference type="InterPro" id="IPR013783">
    <property type="entry name" value="Ig-like_fold"/>
</dbReference>
<organism evidence="3">
    <name type="scientific">marine sediment metagenome</name>
    <dbReference type="NCBI Taxonomy" id="412755"/>
    <lineage>
        <taxon>unclassified sequences</taxon>
        <taxon>metagenomes</taxon>
        <taxon>ecological metagenomes</taxon>
    </lineage>
</organism>
<dbReference type="InterPro" id="IPR051802">
    <property type="entry name" value="YfhM-like"/>
</dbReference>
<dbReference type="InterPro" id="IPR011626">
    <property type="entry name" value="Alpha-macroglobulin_TED"/>
</dbReference>
<comment type="caution">
    <text evidence="3">The sequence shown here is derived from an EMBL/GenBank/DDBJ whole genome shotgun (WGS) entry which is preliminary data.</text>
</comment>
<evidence type="ECO:0000259" key="1">
    <source>
        <dbReference type="SMART" id="SM01359"/>
    </source>
</evidence>
<dbReference type="InterPro" id="IPR008930">
    <property type="entry name" value="Terpenoid_cyclase/PrenylTrfase"/>
</dbReference>
<dbReference type="SMART" id="SM01360">
    <property type="entry name" value="A2M"/>
    <property type="match status" value="1"/>
</dbReference>
<evidence type="ECO:0000259" key="2">
    <source>
        <dbReference type="SMART" id="SM01360"/>
    </source>
</evidence>
<evidence type="ECO:0000313" key="3">
    <source>
        <dbReference type="EMBL" id="KKM17566.1"/>
    </source>
</evidence>
<sequence>MPGGRWRWITKKEDKEEASYQIISGAEPLSFSFSPESAGLYLVEAKGEDSRGNRILSGSSFYVSGKGYGFWEKRKDDRIELVADTDNYHPGDTARILVKSPYEKAKALVTLEREGIIESWVEEIKGTAQTLQIPISQEHIPNVFLSVILLKGRVSQQGISEKEDIEKPSFKIGYLDLSVDPAQKRLDVEVIPDKKEYSPQDRVRIAIKVRNSAGKTVFSEVSVAVVDMGVLNLIGYKTPDAFNTFYSHRPLSVKTSETRSYVIEEIDLSAKGVSPGGGGGMEKFAGMSIRERLVPTAYWNPAVEIGLEGSEIDFELPDNLTTFKVMVTALTKDSLFGSGEEELTVRKPLLLKSALPGFARIGDSFEAGVVVYNYTGEDGEVELLAQAEGISLKGGKEHKVFLRDGESREVRFSFEADRIGQARLSFKAMMGEYSDGIALTLAVDLPRQTETVALFGDSLKDAKEEILIPEDIYPDIGGMSVAISSSLLFSLKNPFASLLNYPYRCLEQRLSRIFPLILFKNRLESFDFSLPQGQSADEIVEETLKEVSLYQKPKGGFSFWQDSSYDSPYLTAYTLFILKKAQDAGYTVPSTVMERGSAYLQEFLHGKLKKEKYPYGPASWRSSEAFSLYILSLLGKPEPAYIEHLYTKRDELPLFARTFLLKAIHLEGNNQAMEEDIVRDLMNKIKVSPTSAYFEEKEEMPWVFHTNLRTTAMILQTLLEIEREPASAAQIVRWLTKEEQSGWMSTQDNAYFLYALDEYFRRYEAEEPKFRIEVTLAGKTILEHFFLKRTEEISHERIEMASLQKGEKLPLHIHKEGEGRMYYEVRMNYAPTGKLEPRDEGMVVFKSFQTLDGKEIVIQFGEFFKENSIGGKSIKKFFSVTLILAMIVLLLLGPSGQKVLSSQEAPEEGATTIQVGDIDIAYKVFGQGDPLLLIMGYSGTMDLWAPEVLKELASKYQVII</sequence>
<feature type="domain" description="Alpha-2-macroglobulin bait region" evidence="1">
    <location>
        <begin position="79"/>
        <end position="233"/>
    </location>
</feature>
<dbReference type="EMBL" id="LAZR01014419">
    <property type="protein sequence ID" value="KKM17566.1"/>
    <property type="molecule type" value="Genomic_DNA"/>
</dbReference>
<dbReference type="SUPFAM" id="SSF53474">
    <property type="entry name" value="alpha/beta-Hydrolases"/>
    <property type="match status" value="1"/>
</dbReference>
<dbReference type="Pfam" id="PF07703">
    <property type="entry name" value="A2M_BRD"/>
    <property type="match status" value="1"/>
</dbReference>
<dbReference type="Pfam" id="PF07678">
    <property type="entry name" value="TED_complement"/>
    <property type="match status" value="2"/>
</dbReference>
<feature type="non-terminal residue" evidence="3">
    <location>
        <position position="960"/>
    </location>
</feature>
<dbReference type="Gene3D" id="3.40.50.1820">
    <property type="entry name" value="alpha/beta hydrolase"/>
    <property type="match status" value="1"/>
</dbReference>
<accession>A0A0F9HQH6</accession>
<proteinExistence type="predicted"/>
<evidence type="ECO:0008006" key="4">
    <source>
        <dbReference type="Google" id="ProtNLM"/>
    </source>
</evidence>